<evidence type="ECO:0000313" key="8">
    <source>
        <dbReference type="Proteomes" id="UP000298327"/>
    </source>
</evidence>
<accession>A0A4Y9YTF9</accession>
<dbReference type="CDD" id="cd07995">
    <property type="entry name" value="TPK"/>
    <property type="match status" value="1"/>
</dbReference>
<feature type="region of interest" description="Disordered" evidence="5">
    <location>
        <begin position="136"/>
        <end position="160"/>
    </location>
</feature>
<dbReference type="SMART" id="SM00983">
    <property type="entry name" value="TPK_B1_binding"/>
    <property type="match status" value="1"/>
</dbReference>
<dbReference type="Pfam" id="PF04265">
    <property type="entry name" value="TPK_B1_binding"/>
    <property type="match status" value="1"/>
</dbReference>
<comment type="caution">
    <text evidence="7">The sequence shown here is derived from an EMBL/GenBank/DDBJ whole genome shotgun (WGS) entry which is preliminary data.</text>
</comment>
<dbReference type="GO" id="GO:0030975">
    <property type="term" value="F:thiamine binding"/>
    <property type="evidence" value="ECO:0007669"/>
    <property type="project" value="InterPro"/>
</dbReference>
<sequence length="856" mass="93482">MTDACPWGDAQLARSSSWGADAGPAAVHAPSTLISDTPEYTPIPLNEDNDNDHELGARSSELLVLVAPVNGPPAADAGSLQATVLLEIPYATEDEDLNVIIERNNLIAGVRGQPPVVKGRLYGSVDTMASAWQLEPRTSRLSARERTTSTTSTTSTHSSYAFVSDPEISSSFAASLESGPTSDSEDPATPSTGLSSPVSTSADERAGYAVLRRRRRHASSQGASSPTAPLSLASSYSSMESLGASRAGRLLTIHLEKAESIIWPSLVVGPVPCALSPCPPSPVGIGVHAEQMYNMDPTSLVLMALDQLYIRQDKEEAFEYFLRAWSQSHLPSAAIRLVTHYVPLHATSTSTTSNTPEGLSPDERTIYYTRSLGGSSGLAQLYLEAGLLHLEGAASILLSTSYSPLSSIRLPPVPPYAADTIRGGTEAWKNDRDVARRYFERARMLCPSLEVPLLPPEGEDPPPPDLSKETIQLQMPVLEVVPSRDSTRTSRSQRPKQRQKEEDVEIYDEATTSDGLDSTWYLYIPGLVGAGTALLVVGVVGALSLSSWRKIYGAASAPEPCHRRTKKETCYLEAAIAKRSWILQTRPNLSYLRTSTIPANLSKMAHPKEWSTSFLHPLTDQKQRALIILNQPFSAPLLDRAWKSTNLHICADGGANRLHDLLESSEGDRRTQYLPDLIKGDLDSLRDDVRRYYTSKGVPDVEDEDQYSTDLMKCIFSLAEKEKQEGQAEPTEVLLLGGLSGRLDQTVHTLSYLHKLRKSGRQVYVVTDDNVAWVLDEGEHRIQVDHTLVGPTCGLLPLGVDSTTLSTSGLRWNLTDAKSGFDGMVSTSNQFVPEEDTVWIKTTKPIWWTAELRQLE</sequence>
<evidence type="ECO:0000256" key="1">
    <source>
        <dbReference type="ARBA" id="ARBA00022679"/>
    </source>
</evidence>
<keyword evidence="3" id="KW-0418">Kinase</keyword>
<protein>
    <recommendedName>
        <fullName evidence="6">Thiamin pyrophosphokinase thiamin-binding domain-containing protein</fullName>
    </recommendedName>
</protein>
<dbReference type="InterPro" id="IPR036371">
    <property type="entry name" value="TPK_B1-bd_sf"/>
</dbReference>
<evidence type="ECO:0000256" key="2">
    <source>
        <dbReference type="ARBA" id="ARBA00022741"/>
    </source>
</evidence>
<dbReference type="SUPFAM" id="SSF63862">
    <property type="entry name" value="Thiamin pyrophosphokinase, substrate-binding domain"/>
    <property type="match status" value="1"/>
</dbReference>
<feature type="region of interest" description="Disordered" evidence="5">
    <location>
        <begin position="482"/>
        <end position="509"/>
    </location>
</feature>
<keyword evidence="1" id="KW-0808">Transferase</keyword>
<evidence type="ECO:0000259" key="6">
    <source>
        <dbReference type="SMART" id="SM00983"/>
    </source>
</evidence>
<dbReference type="PANTHER" id="PTHR13622">
    <property type="entry name" value="THIAMIN PYROPHOSPHOKINASE"/>
    <property type="match status" value="1"/>
</dbReference>
<dbReference type="GO" id="GO:0009229">
    <property type="term" value="P:thiamine diphosphate biosynthetic process"/>
    <property type="evidence" value="ECO:0007669"/>
    <property type="project" value="InterPro"/>
</dbReference>
<name>A0A4Y9YTF9_9AGAM</name>
<dbReference type="Gene3D" id="2.60.40.790">
    <property type="match status" value="1"/>
</dbReference>
<evidence type="ECO:0000256" key="3">
    <source>
        <dbReference type="ARBA" id="ARBA00022777"/>
    </source>
</evidence>
<dbReference type="GO" id="GO:0005524">
    <property type="term" value="F:ATP binding"/>
    <property type="evidence" value="ECO:0007669"/>
    <property type="project" value="UniProtKB-KW"/>
</dbReference>
<dbReference type="Pfam" id="PF04263">
    <property type="entry name" value="TPK_catalytic"/>
    <property type="match status" value="1"/>
</dbReference>
<dbReference type="GO" id="GO:0004788">
    <property type="term" value="F:thiamine diphosphokinase activity"/>
    <property type="evidence" value="ECO:0007669"/>
    <property type="project" value="InterPro"/>
</dbReference>
<dbReference type="SUPFAM" id="SSF63999">
    <property type="entry name" value="Thiamin pyrophosphokinase, catalytic domain"/>
    <property type="match status" value="1"/>
</dbReference>
<dbReference type="GO" id="GO:0016301">
    <property type="term" value="F:kinase activity"/>
    <property type="evidence" value="ECO:0007669"/>
    <property type="project" value="UniProtKB-KW"/>
</dbReference>
<feature type="domain" description="Thiamin pyrophosphokinase thiamin-binding" evidence="6">
    <location>
        <begin position="778"/>
        <end position="846"/>
    </location>
</feature>
<keyword evidence="4" id="KW-0067">ATP-binding</keyword>
<dbReference type="Gene3D" id="3.40.50.10240">
    <property type="entry name" value="Thiamin pyrophosphokinase, catalytic domain"/>
    <property type="match status" value="1"/>
</dbReference>
<dbReference type="InterPro" id="IPR036759">
    <property type="entry name" value="TPK_catalytic_sf"/>
</dbReference>
<dbReference type="AlphaFoldDB" id="A0A4Y9YTF9"/>
<feature type="compositionally biased region" description="Low complexity" evidence="5">
    <location>
        <begin position="148"/>
        <end position="159"/>
    </location>
</feature>
<evidence type="ECO:0000313" key="7">
    <source>
        <dbReference type="EMBL" id="TFY65053.1"/>
    </source>
</evidence>
<proteinExistence type="predicted"/>
<dbReference type="InterPro" id="IPR007371">
    <property type="entry name" value="TPK_catalytic"/>
</dbReference>
<feature type="region of interest" description="Disordered" evidence="5">
    <location>
        <begin position="212"/>
        <end position="231"/>
    </location>
</feature>
<evidence type="ECO:0000256" key="5">
    <source>
        <dbReference type="SAM" id="MobiDB-lite"/>
    </source>
</evidence>
<dbReference type="SUPFAM" id="SSF49764">
    <property type="entry name" value="HSP20-like chaperones"/>
    <property type="match status" value="1"/>
</dbReference>
<dbReference type="NCBIfam" id="TIGR01378">
    <property type="entry name" value="thi_PPkinase"/>
    <property type="match status" value="1"/>
</dbReference>
<dbReference type="PANTHER" id="PTHR13622:SF8">
    <property type="entry name" value="THIAMIN PYROPHOSPHOKINASE 1"/>
    <property type="match status" value="1"/>
</dbReference>
<dbReference type="Proteomes" id="UP000298327">
    <property type="component" value="Unassembled WGS sequence"/>
</dbReference>
<dbReference type="OrthoDB" id="25149at2759"/>
<dbReference type="EMBL" id="SEOQ01000351">
    <property type="protein sequence ID" value="TFY65053.1"/>
    <property type="molecule type" value="Genomic_DNA"/>
</dbReference>
<dbReference type="GO" id="GO:0006772">
    <property type="term" value="P:thiamine metabolic process"/>
    <property type="evidence" value="ECO:0007669"/>
    <property type="project" value="InterPro"/>
</dbReference>
<dbReference type="InterPro" id="IPR006282">
    <property type="entry name" value="Thi_PPkinase"/>
</dbReference>
<feature type="compositionally biased region" description="Polar residues" evidence="5">
    <location>
        <begin position="189"/>
        <end position="201"/>
    </location>
</feature>
<feature type="region of interest" description="Disordered" evidence="5">
    <location>
        <begin position="173"/>
        <end position="203"/>
    </location>
</feature>
<keyword evidence="8" id="KW-1185">Reference proteome</keyword>
<organism evidence="7 8">
    <name type="scientific">Dentipellis fragilis</name>
    <dbReference type="NCBI Taxonomy" id="205917"/>
    <lineage>
        <taxon>Eukaryota</taxon>
        <taxon>Fungi</taxon>
        <taxon>Dikarya</taxon>
        <taxon>Basidiomycota</taxon>
        <taxon>Agaricomycotina</taxon>
        <taxon>Agaricomycetes</taxon>
        <taxon>Russulales</taxon>
        <taxon>Hericiaceae</taxon>
        <taxon>Dentipellis</taxon>
    </lineage>
</organism>
<dbReference type="InterPro" id="IPR007373">
    <property type="entry name" value="Thiamin_PyroPKinase_B1-bd"/>
</dbReference>
<dbReference type="Gene3D" id="2.60.120.320">
    <property type="entry name" value="Thiamin pyrophosphokinase, thiamin-binding domain"/>
    <property type="match status" value="1"/>
</dbReference>
<dbReference type="FunFam" id="2.60.120.320:FF:000001">
    <property type="entry name" value="Thiamine pyrophosphokinase"/>
    <property type="match status" value="1"/>
</dbReference>
<keyword evidence="2" id="KW-0547">Nucleotide-binding</keyword>
<evidence type="ECO:0000256" key="4">
    <source>
        <dbReference type="ARBA" id="ARBA00022840"/>
    </source>
</evidence>
<dbReference type="STRING" id="205917.A0A4Y9YTF9"/>
<dbReference type="InterPro" id="IPR008978">
    <property type="entry name" value="HSP20-like_chaperone"/>
</dbReference>
<feature type="compositionally biased region" description="Polar residues" evidence="5">
    <location>
        <begin position="173"/>
        <end position="182"/>
    </location>
</feature>
<gene>
    <name evidence="7" type="ORF">EVG20_g5727</name>
</gene>
<reference evidence="7 8" key="1">
    <citation type="submission" date="2019-02" db="EMBL/GenBank/DDBJ databases">
        <title>Genome sequencing of the rare red list fungi Dentipellis fragilis.</title>
        <authorList>
            <person name="Buettner E."/>
            <person name="Kellner H."/>
        </authorList>
    </citation>
    <scope>NUCLEOTIDE SEQUENCE [LARGE SCALE GENOMIC DNA]</scope>
    <source>
        <strain evidence="7 8">DSM 105465</strain>
    </source>
</reference>